<dbReference type="PANTHER" id="PTHR30346:SF28">
    <property type="entry name" value="HTH-TYPE TRANSCRIPTIONAL REGULATOR CYNR"/>
    <property type="match status" value="1"/>
</dbReference>
<comment type="similarity">
    <text evidence="1">Belongs to the LysR transcriptional regulatory family.</text>
</comment>
<evidence type="ECO:0000313" key="6">
    <source>
        <dbReference type="EMBL" id="GHW01994.1"/>
    </source>
</evidence>
<dbReference type="PROSITE" id="PS50931">
    <property type="entry name" value="HTH_LYSR"/>
    <property type="match status" value="1"/>
</dbReference>
<organism evidence="6 7">
    <name type="scientific">Lactobacillus nasalidis</name>
    <dbReference type="NCBI Taxonomy" id="2797258"/>
    <lineage>
        <taxon>Bacteria</taxon>
        <taxon>Bacillati</taxon>
        <taxon>Bacillota</taxon>
        <taxon>Bacilli</taxon>
        <taxon>Lactobacillales</taxon>
        <taxon>Lactobacillaceae</taxon>
        <taxon>Lactobacillus</taxon>
    </lineage>
</organism>
<dbReference type="Pfam" id="PF00126">
    <property type="entry name" value="HTH_1"/>
    <property type="match status" value="1"/>
</dbReference>
<dbReference type="PANTHER" id="PTHR30346">
    <property type="entry name" value="TRANSCRIPTIONAL DUAL REGULATOR HCAR-RELATED"/>
    <property type="match status" value="1"/>
</dbReference>
<dbReference type="Proteomes" id="UP000616547">
    <property type="component" value="Unassembled WGS sequence"/>
</dbReference>
<keyword evidence="4" id="KW-0804">Transcription</keyword>
<dbReference type="CDD" id="cd05466">
    <property type="entry name" value="PBP2_LTTR_substrate"/>
    <property type="match status" value="1"/>
</dbReference>
<dbReference type="SUPFAM" id="SSF46785">
    <property type="entry name" value="Winged helix' DNA-binding domain"/>
    <property type="match status" value="1"/>
</dbReference>
<evidence type="ECO:0000313" key="7">
    <source>
        <dbReference type="Proteomes" id="UP000616547"/>
    </source>
</evidence>
<evidence type="ECO:0000259" key="5">
    <source>
        <dbReference type="PROSITE" id="PS50931"/>
    </source>
</evidence>
<proteinExistence type="inferred from homology"/>
<dbReference type="SUPFAM" id="SSF53850">
    <property type="entry name" value="Periplasmic binding protein-like II"/>
    <property type="match status" value="1"/>
</dbReference>
<dbReference type="PRINTS" id="PR00039">
    <property type="entry name" value="HTHLYSR"/>
</dbReference>
<keyword evidence="2" id="KW-0805">Transcription regulation</keyword>
<evidence type="ECO:0000256" key="3">
    <source>
        <dbReference type="ARBA" id="ARBA00023125"/>
    </source>
</evidence>
<dbReference type="RefSeq" id="WP_201336336.1">
    <property type="nucleotide sequence ID" value="NZ_BOCI01000466.1"/>
</dbReference>
<dbReference type="Gene3D" id="1.10.10.10">
    <property type="entry name" value="Winged helix-like DNA-binding domain superfamily/Winged helix DNA-binding domain"/>
    <property type="match status" value="1"/>
</dbReference>
<evidence type="ECO:0000256" key="2">
    <source>
        <dbReference type="ARBA" id="ARBA00023015"/>
    </source>
</evidence>
<gene>
    <name evidence="6" type="ORF">lacNasYZ03_16810</name>
</gene>
<evidence type="ECO:0000256" key="1">
    <source>
        <dbReference type="ARBA" id="ARBA00009437"/>
    </source>
</evidence>
<dbReference type="EMBL" id="BOCI01000466">
    <property type="protein sequence ID" value="GHW01994.1"/>
    <property type="molecule type" value="Genomic_DNA"/>
</dbReference>
<keyword evidence="7" id="KW-1185">Reference proteome</keyword>
<dbReference type="InterPro" id="IPR005119">
    <property type="entry name" value="LysR_subst-bd"/>
</dbReference>
<dbReference type="InterPro" id="IPR000847">
    <property type="entry name" value="LysR_HTH_N"/>
</dbReference>
<dbReference type="InterPro" id="IPR036390">
    <property type="entry name" value="WH_DNA-bd_sf"/>
</dbReference>
<accession>A0ABQ3W9I6</accession>
<feature type="domain" description="HTH lysR-type" evidence="5">
    <location>
        <begin position="1"/>
        <end position="58"/>
    </location>
</feature>
<evidence type="ECO:0000256" key="4">
    <source>
        <dbReference type="ARBA" id="ARBA00023163"/>
    </source>
</evidence>
<dbReference type="InterPro" id="IPR036388">
    <property type="entry name" value="WH-like_DNA-bd_sf"/>
</dbReference>
<comment type="caution">
    <text evidence="6">The sequence shown here is derived from an EMBL/GenBank/DDBJ whole genome shotgun (WGS) entry which is preliminary data.</text>
</comment>
<reference evidence="7" key="1">
    <citation type="submission" date="2021-01" db="EMBL/GenBank/DDBJ databases">
        <title>Draft genome sequence of Nasalis larvatus strain YZ03.</title>
        <authorList>
            <person name="Suzuki-Hashido N."/>
            <person name="Tsuchida S."/>
            <person name="Hayakawa T."/>
        </authorList>
    </citation>
    <scope>NUCLEOTIDE SEQUENCE [LARGE SCALE GENOMIC DNA]</scope>
    <source>
        <strain evidence="7">YZ03</strain>
    </source>
</reference>
<name>A0ABQ3W9I6_9LACO</name>
<sequence>MLFRQIEYLQAVVETGSFYQAAERCHVSQSAISQQIKKLEEELDVKLLDRHNRTFTLTPAGEHFYRKSLIIMSDIEQMKRETKRIADHDHASLRIGYYKGYNGNELTEAVAEFSQKYPTVEVSVISRSHDELYEAMEKNDIDLALNDQRRAFSDAYNNEVLAESRMYAEISSRNPLSRLDQLEISELKNTACILVINSAGRQEEERYYGEVVGIKGDFLFADSLQEARMKVITGQGYLPVDVIGSQPQSDSTIARIPLVRNGDPVRKNYCAFWRKDNSGYYIEDFAKILQSRF</sequence>
<dbReference type="Gene3D" id="3.40.190.10">
    <property type="entry name" value="Periplasmic binding protein-like II"/>
    <property type="match status" value="2"/>
</dbReference>
<protein>
    <submittedName>
        <fullName evidence="6">LysR family transcriptional regulator</fullName>
    </submittedName>
</protein>
<keyword evidence="3" id="KW-0238">DNA-binding</keyword>
<dbReference type="Pfam" id="PF03466">
    <property type="entry name" value="LysR_substrate"/>
    <property type="match status" value="1"/>
</dbReference>